<proteinExistence type="predicted"/>
<accession>A0A6C0HEW6</accession>
<reference evidence="1" key="1">
    <citation type="journal article" date="2020" name="Nature">
        <title>Giant virus diversity and host interactions through global metagenomics.</title>
        <authorList>
            <person name="Schulz F."/>
            <person name="Roux S."/>
            <person name="Paez-Espino D."/>
            <person name="Jungbluth S."/>
            <person name="Walsh D.A."/>
            <person name="Denef V.J."/>
            <person name="McMahon K.D."/>
            <person name="Konstantinidis K.T."/>
            <person name="Eloe-Fadrosh E.A."/>
            <person name="Kyrpides N.C."/>
            <person name="Woyke T."/>
        </authorList>
    </citation>
    <scope>NUCLEOTIDE SEQUENCE</scope>
    <source>
        <strain evidence="1">GVMAG-M-3300023179-99</strain>
    </source>
</reference>
<evidence type="ECO:0000313" key="1">
    <source>
        <dbReference type="EMBL" id="QHT79171.1"/>
    </source>
</evidence>
<organism evidence="1">
    <name type="scientific">viral metagenome</name>
    <dbReference type="NCBI Taxonomy" id="1070528"/>
    <lineage>
        <taxon>unclassified sequences</taxon>
        <taxon>metagenomes</taxon>
        <taxon>organismal metagenomes</taxon>
    </lineage>
</organism>
<dbReference type="AlphaFoldDB" id="A0A6C0HEW6"/>
<dbReference type="EMBL" id="MN739946">
    <property type="protein sequence ID" value="QHT79171.1"/>
    <property type="molecule type" value="Genomic_DNA"/>
</dbReference>
<protein>
    <submittedName>
        <fullName evidence="1">Uncharacterized protein</fullName>
    </submittedName>
</protein>
<sequence length="78" mass="8840">MAELTSEQALKNLLETRSAYKERFNELVTLLHLKRNKPMFETSLGVFSKALLANIGFCGAFDDQVVKNVLMEAVNNYD</sequence>
<name>A0A6C0HEW6_9ZZZZ</name>